<evidence type="ECO:0000256" key="1">
    <source>
        <dbReference type="ARBA" id="ARBA00022729"/>
    </source>
</evidence>
<evidence type="ECO:0000256" key="2">
    <source>
        <dbReference type="SAM" id="SignalP"/>
    </source>
</evidence>
<comment type="caution">
    <text evidence="3">The sequence shown here is derived from an EMBL/GenBank/DDBJ whole genome shotgun (WGS) entry which is preliminary data.</text>
</comment>
<dbReference type="RefSeq" id="WP_141640869.1">
    <property type="nucleotide sequence ID" value="NZ_VIFM01000007.1"/>
</dbReference>
<feature type="chain" id="PRO_5021878661" evidence="2">
    <location>
        <begin position="19"/>
        <end position="203"/>
    </location>
</feature>
<feature type="signal peptide" evidence="2">
    <location>
        <begin position="1"/>
        <end position="18"/>
    </location>
</feature>
<organism evidence="3 4">
    <name type="scientific">Myxococcus llanfairpwllgwyngyllgogerychwyrndrobwllllantysiliogogogochensis</name>
    <dbReference type="NCBI Taxonomy" id="2590453"/>
    <lineage>
        <taxon>Bacteria</taxon>
        <taxon>Pseudomonadati</taxon>
        <taxon>Myxococcota</taxon>
        <taxon>Myxococcia</taxon>
        <taxon>Myxococcales</taxon>
        <taxon>Cystobacterineae</taxon>
        <taxon>Myxococcaceae</taxon>
        <taxon>Myxococcus</taxon>
    </lineage>
</organism>
<evidence type="ECO:0000313" key="3">
    <source>
        <dbReference type="EMBL" id="TQF17427.1"/>
    </source>
</evidence>
<dbReference type="InterPro" id="IPR004564">
    <property type="entry name" value="OM_lipoprot_carrier_LolA-like"/>
</dbReference>
<dbReference type="Proteomes" id="UP000315369">
    <property type="component" value="Unassembled WGS sequence"/>
</dbReference>
<dbReference type="OrthoDB" id="5297911at2"/>
<accession>A0A540X862</accession>
<sequence length="203" mass="21633">MKRALLLVMLLVGSTASAGDDIVAGVRARLADVPLLRGDFEQKKTVAGFKKPLVSRGAFLLSREHGVLWDTRVPFASTLTLTRKSLSAEQGTGAAAYHLDASKEPGLAAVNEVMFALLSGDVAALSKRFRVEGELVGTAGWKLTLTPTDAGLARVFKSIHLEGDSYVRQVKLDEARGDTSVIQFDKLSQTPAPSDAEAGRLAK</sequence>
<dbReference type="EMBL" id="VIFM01000007">
    <property type="protein sequence ID" value="TQF17427.1"/>
    <property type="molecule type" value="Genomic_DNA"/>
</dbReference>
<proteinExistence type="predicted"/>
<evidence type="ECO:0000313" key="4">
    <source>
        <dbReference type="Proteomes" id="UP000315369"/>
    </source>
</evidence>
<protein>
    <submittedName>
        <fullName evidence="3">Outer membrane lipoprotein carrier protein LolA</fullName>
    </submittedName>
</protein>
<dbReference type="AlphaFoldDB" id="A0A540X862"/>
<gene>
    <name evidence="3" type="ORF">FJV41_03020</name>
</gene>
<keyword evidence="3" id="KW-0449">Lipoprotein</keyword>
<name>A0A540X862_9BACT</name>
<dbReference type="SUPFAM" id="SSF89392">
    <property type="entry name" value="Prokaryotic lipoproteins and lipoprotein localization factors"/>
    <property type="match status" value="1"/>
</dbReference>
<keyword evidence="4" id="KW-1185">Reference proteome</keyword>
<dbReference type="Pfam" id="PF19574">
    <property type="entry name" value="LolA_3"/>
    <property type="match status" value="1"/>
</dbReference>
<dbReference type="CDD" id="cd16325">
    <property type="entry name" value="LolA"/>
    <property type="match status" value="1"/>
</dbReference>
<reference evidence="3 4" key="1">
    <citation type="submission" date="2019-06" db="EMBL/GenBank/DDBJ databases">
        <authorList>
            <person name="Livingstone P."/>
            <person name="Whitworth D."/>
        </authorList>
    </citation>
    <scope>NUCLEOTIDE SEQUENCE [LARGE SCALE GENOMIC DNA]</scope>
    <source>
        <strain evidence="3 4">AM401</strain>
    </source>
</reference>
<dbReference type="InterPro" id="IPR029046">
    <property type="entry name" value="LolA/LolB/LppX"/>
</dbReference>
<dbReference type="Gene3D" id="2.50.20.10">
    <property type="entry name" value="Lipoprotein localisation LolA/LolB/LppX"/>
    <property type="match status" value="1"/>
</dbReference>
<keyword evidence="1 2" id="KW-0732">Signal</keyword>